<proteinExistence type="predicted"/>
<reference evidence="3 4" key="1">
    <citation type="submission" date="2019-03" db="EMBL/GenBank/DDBJ databases">
        <title>Genomic Encyclopedia of Type Strains, Phase III (KMG-III): the genomes of soil and plant-associated and newly described type strains.</title>
        <authorList>
            <person name="Whitman W."/>
        </authorList>
    </citation>
    <scope>NUCLEOTIDE SEQUENCE [LARGE SCALE GENOMIC DNA]</scope>
    <source>
        <strain evidence="3 4">CGMCC 1.12802</strain>
    </source>
</reference>
<evidence type="ECO:0000313" key="4">
    <source>
        <dbReference type="Proteomes" id="UP000295313"/>
    </source>
</evidence>
<accession>A0A4R8I671</accession>
<dbReference type="AlphaFoldDB" id="A0A4R8I671"/>
<dbReference type="Proteomes" id="UP000295313">
    <property type="component" value="Unassembled WGS sequence"/>
</dbReference>
<keyword evidence="4" id="KW-1185">Reference proteome</keyword>
<dbReference type="InterPro" id="IPR001296">
    <property type="entry name" value="Glyco_trans_1"/>
</dbReference>
<dbReference type="OrthoDB" id="7560678at2"/>
<protein>
    <submittedName>
        <fullName evidence="3">Glycosyltransferase involved in cell wall biosynthesis</fullName>
    </submittedName>
</protein>
<dbReference type="PANTHER" id="PTHR46401:SF2">
    <property type="entry name" value="GLYCOSYLTRANSFERASE WBBK-RELATED"/>
    <property type="match status" value="1"/>
</dbReference>
<evidence type="ECO:0000259" key="2">
    <source>
        <dbReference type="Pfam" id="PF00534"/>
    </source>
</evidence>
<gene>
    <name evidence="3" type="ORF">B0I22_1685</name>
</gene>
<dbReference type="GO" id="GO:0009103">
    <property type="term" value="P:lipopolysaccharide biosynthetic process"/>
    <property type="evidence" value="ECO:0007669"/>
    <property type="project" value="TreeGrafter"/>
</dbReference>
<dbReference type="RefSeq" id="WP_133944132.1">
    <property type="nucleotide sequence ID" value="NZ_SOEO01000002.1"/>
</dbReference>
<feature type="domain" description="Glycosyl transferase family 1" evidence="2">
    <location>
        <begin position="221"/>
        <end position="393"/>
    </location>
</feature>
<dbReference type="PANTHER" id="PTHR46401">
    <property type="entry name" value="GLYCOSYLTRANSFERASE WBBK-RELATED"/>
    <property type="match status" value="1"/>
</dbReference>
<dbReference type="Pfam" id="PF00534">
    <property type="entry name" value="Glycos_transf_1"/>
    <property type="match status" value="1"/>
</dbReference>
<name>A0A4R8I671_9FLAO</name>
<organism evidence="3 4">
    <name type="scientific">Epilithonimonas xixisoli</name>
    <dbReference type="NCBI Taxonomy" id="1476462"/>
    <lineage>
        <taxon>Bacteria</taxon>
        <taxon>Pseudomonadati</taxon>
        <taxon>Bacteroidota</taxon>
        <taxon>Flavobacteriia</taxon>
        <taxon>Flavobacteriales</taxon>
        <taxon>Weeksellaceae</taxon>
        <taxon>Chryseobacterium group</taxon>
        <taxon>Epilithonimonas</taxon>
    </lineage>
</organism>
<dbReference type="SUPFAM" id="SSF53756">
    <property type="entry name" value="UDP-Glycosyltransferase/glycogen phosphorylase"/>
    <property type="match status" value="1"/>
</dbReference>
<evidence type="ECO:0000313" key="3">
    <source>
        <dbReference type="EMBL" id="TDX84089.1"/>
    </source>
</evidence>
<comment type="caution">
    <text evidence="3">The sequence shown here is derived from an EMBL/GenBank/DDBJ whole genome shotgun (WGS) entry which is preliminary data.</text>
</comment>
<evidence type="ECO:0000256" key="1">
    <source>
        <dbReference type="ARBA" id="ARBA00022679"/>
    </source>
</evidence>
<sequence length="410" mass="46904">MKKIVFFTMNDFRKEGGGTIRMLGIINELAKIHSDITLISNLEDHSKIDSTVKTIALDTKFTPENKRKFQFLLGVFGYKRLNKEFLQLLNELRNKFSSFEQDTQIVFFEYLDNSIGYWLQKNNVIKAYINDIHGIASNEFDFQARKATSLKSKLLFRLKEKVSKNVDRKVFGNADGIIYASDAMDQYFKKLYPSLSTKKNYYLPYVLNNGNIKPPQDEVVEKIKKDLNLSSENFVFLFAGAYKETGGIQDLIIAFDKVASEFPHARLILVGDGPTFEDCRRIKDTAANTDKIFMLGRQPYDYLSSFQEVANVLVCPDRQNLFSDLIVHVKYLDALVSGKIVINGNFKSVAEINQAKQLSLLFTPSDVNDLISKMRQSINEYNKLATDFADSAQHTLDNLTYAQFITNLIH</sequence>
<dbReference type="GO" id="GO:0016757">
    <property type="term" value="F:glycosyltransferase activity"/>
    <property type="evidence" value="ECO:0007669"/>
    <property type="project" value="InterPro"/>
</dbReference>
<dbReference type="Gene3D" id="3.40.50.2000">
    <property type="entry name" value="Glycogen Phosphorylase B"/>
    <property type="match status" value="2"/>
</dbReference>
<dbReference type="EMBL" id="SOEO01000002">
    <property type="protein sequence ID" value="TDX84089.1"/>
    <property type="molecule type" value="Genomic_DNA"/>
</dbReference>
<keyword evidence="1 3" id="KW-0808">Transferase</keyword>